<keyword evidence="1" id="KW-0812">Transmembrane</keyword>
<organism evidence="2 3">
    <name type="scientific">Thermaurantimonas aggregans</name>
    <dbReference type="NCBI Taxonomy" id="2173829"/>
    <lineage>
        <taxon>Bacteria</taxon>
        <taxon>Pseudomonadati</taxon>
        <taxon>Bacteroidota</taxon>
        <taxon>Flavobacteriia</taxon>
        <taxon>Flavobacteriales</taxon>
        <taxon>Schleiferiaceae</taxon>
        <taxon>Thermaurantimonas</taxon>
    </lineage>
</organism>
<dbReference type="EMBL" id="BHZE01000016">
    <property type="protein sequence ID" value="GCD78127.1"/>
    <property type="molecule type" value="Genomic_DNA"/>
</dbReference>
<keyword evidence="3" id="KW-1185">Reference proteome</keyword>
<reference evidence="2 3" key="1">
    <citation type="submission" date="2018-11" db="EMBL/GenBank/DDBJ databases">
        <title>Schleiferia aggregans sp. nov., a moderately thermophilic heterotrophic bacterium isolated from microbial mats at a terrestrial hot spring.</title>
        <authorList>
            <person name="Iino T."/>
            <person name="Ohkuma M."/>
            <person name="Haruta S."/>
        </authorList>
    </citation>
    <scope>NUCLEOTIDE SEQUENCE [LARGE SCALE GENOMIC DNA]</scope>
    <source>
        <strain evidence="2 3">LA</strain>
    </source>
</reference>
<name>A0A401XM86_9FLAO</name>
<sequence length="138" mass="16295">MSIGILAGLYWLLIDSEPTWSNSKVFVIYEDQPIGKDLWFTFQENTILDEVASVLLIVGGWLVAFSRETVEDEFIARIRLDCLAWAIHINYLVLLITIAFIYGMKFFYVMVFNMFTPLLFFIIRFRWLIWKHSNKIEA</sequence>
<gene>
    <name evidence="2" type="ORF">JCM31826_16090</name>
</gene>
<keyword evidence="1" id="KW-0472">Membrane</keyword>
<dbReference type="Proteomes" id="UP000286715">
    <property type="component" value="Unassembled WGS sequence"/>
</dbReference>
<proteinExistence type="predicted"/>
<feature type="transmembrane region" description="Helical" evidence="1">
    <location>
        <begin position="78"/>
        <end position="100"/>
    </location>
</feature>
<accession>A0A401XM86</accession>
<evidence type="ECO:0000313" key="3">
    <source>
        <dbReference type="Proteomes" id="UP000286715"/>
    </source>
</evidence>
<keyword evidence="1" id="KW-1133">Transmembrane helix</keyword>
<evidence type="ECO:0000256" key="1">
    <source>
        <dbReference type="SAM" id="Phobius"/>
    </source>
</evidence>
<evidence type="ECO:0000313" key="2">
    <source>
        <dbReference type="EMBL" id="GCD78127.1"/>
    </source>
</evidence>
<dbReference type="AlphaFoldDB" id="A0A401XM86"/>
<feature type="transmembrane region" description="Helical" evidence="1">
    <location>
        <begin position="47"/>
        <end position="66"/>
    </location>
</feature>
<protein>
    <submittedName>
        <fullName evidence="2">Uncharacterized protein</fullName>
    </submittedName>
</protein>
<feature type="transmembrane region" description="Helical" evidence="1">
    <location>
        <begin position="106"/>
        <end position="125"/>
    </location>
</feature>
<comment type="caution">
    <text evidence="2">The sequence shown here is derived from an EMBL/GenBank/DDBJ whole genome shotgun (WGS) entry which is preliminary data.</text>
</comment>